<keyword evidence="2" id="KW-1133">Transmembrane helix</keyword>
<dbReference type="Proteomes" id="UP000298663">
    <property type="component" value="Unassembled WGS sequence"/>
</dbReference>
<dbReference type="EMBL" id="AZBU02000007">
    <property type="protein sequence ID" value="TKR69230.1"/>
    <property type="molecule type" value="Genomic_DNA"/>
</dbReference>
<evidence type="ECO:0000256" key="2">
    <source>
        <dbReference type="SAM" id="Phobius"/>
    </source>
</evidence>
<feature type="region of interest" description="Disordered" evidence="1">
    <location>
        <begin position="65"/>
        <end position="103"/>
    </location>
</feature>
<feature type="transmembrane region" description="Helical" evidence="2">
    <location>
        <begin position="20"/>
        <end position="38"/>
    </location>
</feature>
<evidence type="ECO:0000256" key="1">
    <source>
        <dbReference type="SAM" id="MobiDB-lite"/>
    </source>
</evidence>
<organism evidence="3 4">
    <name type="scientific">Steinernema carpocapsae</name>
    <name type="common">Entomopathogenic nematode</name>
    <dbReference type="NCBI Taxonomy" id="34508"/>
    <lineage>
        <taxon>Eukaryota</taxon>
        <taxon>Metazoa</taxon>
        <taxon>Ecdysozoa</taxon>
        <taxon>Nematoda</taxon>
        <taxon>Chromadorea</taxon>
        <taxon>Rhabditida</taxon>
        <taxon>Tylenchina</taxon>
        <taxon>Panagrolaimomorpha</taxon>
        <taxon>Strongyloidoidea</taxon>
        <taxon>Steinernematidae</taxon>
        <taxon>Steinernema</taxon>
    </lineage>
</organism>
<reference evidence="3 4" key="1">
    <citation type="journal article" date="2015" name="Genome Biol.">
        <title>Comparative genomics of Steinernema reveals deeply conserved gene regulatory networks.</title>
        <authorList>
            <person name="Dillman A.R."/>
            <person name="Macchietto M."/>
            <person name="Porter C.F."/>
            <person name="Rogers A."/>
            <person name="Williams B."/>
            <person name="Antoshechkin I."/>
            <person name="Lee M.M."/>
            <person name="Goodwin Z."/>
            <person name="Lu X."/>
            <person name="Lewis E.E."/>
            <person name="Goodrich-Blair H."/>
            <person name="Stock S.P."/>
            <person name="Adams B.J."/>
            <person name="Sternberg P.W."/>
            <person name="Mortazavi A."/>
        </authorList>
    </citation>
    <scope>NUCLEOTIDE SEQUENCE [LARGE SCALE GENOMIC DNA]</scope>
    <source>
        <strain evidence="3 4">ALL</strain>
    </source>
</reference>
<dbReference type="AlphaFoldDB" id="A0A4U5MIM3"/>
<comment type="caution">
    <text evidence="3">The sequence shown here is derived from an EMBL/GenBank/DDBJ whole genome shotgun (WGS) entry which is preliminary data.</text>
</comment>
<keyword evidence="2" id="KW-0472">Membrane</keyword>
<sequence>MTSKHLHEIPMSGRLHSDFTNFIIVFVLQVPWFFIRITKNVLRRPLCRVTQLIRSSGDQHDLVEAQVRCRPRSRHRNRSRYDQLMRRRYGRKAGQGDQQRRRS</sequence>
<gene>
    <name evidence="3" type="ORF">L596_021414</name>
</gene>
<keyword evidence="2" id="KW-0812">Transmembrane</keyword>
<name>A0A4U5MIM3_STECR</name>
<keyword evidence="4" id="KW-1185">Reference proteome</keyword>
<evidence type="ECO:0000313" key="4">
    <source>
        <dbReference type="Proteomes" id="UP000298663"/>
    </source>
</evidence>
<reference evidence="3 4" key="2">
    <citation type="journal article" date="2019" name="G3 (Bethesda)">
        <title>Hybrid Assembly of the Genome of the Entomopathogenic Nematode Steinernema carpocapsae Identifies the X-Chromosome.</title>
        <authorList>
            <person name="Serra L."/>
            <person name="Macchietto M."/>
            <person name="Macias-Munoz A."/>
            <person name="McGill C.J."/>
            <person name="Rodriguez I.M."/>
            <person name="Rodriguez B."/>
            <person name="Murad R."/>
            <person name="Mortazavi A."/>
        </authorList>
    </citation>
    <scope>NUCLEOTIDE SEQUENCE [LARGE SCALE GENOMIC DNA]</scope>
    <source>
        <strain evidence="3 4">ALL</strain>
    </source>
</reference>
<evidence type="ECO:0000313" key="3">
    <source>
        <dbReference type="EMBL" id="TKR69230.1"/>
    </source>
</evidence>
<proteinExistence type="predicted"/>
<protein>
    <submittedName>
        <fullName evidence="3">Uncharacterized protein</fullName>
    </submittedName>
</protein>
<accession>A0A4U5MIM3</accession>
<feature type="compositionally biased region" description="Basic residues" evidence="1">
    <location>
        <begin position="69"/>
        <end position="78"/>
    </location>
</feature>